<dbReference type="InterPro" id="IPR012166">
    <property type="entry name" value="Uncharacterised_RocB"/>
</dbReference>
<dbReference type="GO" id="GO:0016787">
    <property type="term" value="F:hydrolase activity"/>
    <property type="evidence" value="ECO:0007669"/>
    <property type="project" value="InterPro"/>
</dbReference>
<dbReference type="InParanoid" id="B2A2W4"/>
<dbReference type="OrthoDB" id="9815360at2"/>
<sequence length="555" mass="63040">MWLEDKNKLKELLDRLVKVPSISGTSKEQGVAEEIHKILSEIPYFQENKDLLHINKLPGDSLERSYVTALLKGKGNKTVILLHHHDVVDVQDYGNLKEYAFDTDTITSKMETFDLPSDARKDLESGEWLFGRGVMDMKAGAALQLALMHDYSQNIEDFDGNIVLVSVPDEENNSIGILSAVPHLNKLKEEHSLEYRSVIKSESHQPDDEGNSDIAIGSIGKILPFFYCFGKETHGGNPYGGLNSSLIFSQVESLMEFNTDFCDKFRGELTPPPVNLKLNDLRGVYNVTTPQVTVGYYNILTITSSPYDILQKMQKVAKQALDNAIKIYDNSFDSFEELAGEDGIDNSWGTSEKVSKNWDPKVYTFDELYNSAYQASGEQFLEAYNQAAKELKETAQDEREFSLQLVDKVHDYCPDRNPKIIVGFLPPFYPHVKNNRETDKENYMLEVVERLQQEGKDKHGIHFNVTEFFKGISDLSYFAVPESEDIAKYMNPNMPANNHVYNLPIEEISKLDVSVINVGPMGKDAHQYTERLHMPFFTEKAPKILEFTVNEILKN</sequence>
<keyword evidence="2" id="KW-1185">Reference proteome</keyword>
<dbReference type="Pfam" id="PF01546">
    <property type="entry name" value="Peptidase_M20"/>
    <property type="match status" value="1"/>
</dbReference>
<name>B2A2W4_NATTJ</name>
<dbReference type="PIRSF" id="PIRSF010386">
    <property type="entry name" value="RocB"/>
    <property type="match status" value="1"/>
</dbReference>
<dbReference type="SUPFAM" id="SSF53187">
    <property type="entry name" value="Zn-dependent exopeptidases"/>
    <property type="match status" value="1"/>
</dbReference>
<dbReference type="EMBL" id="CP001034">
    <property type="protein sequence ID" value="ACB86332.1"/>
    <property type="molecule type" value="Genomic_DNA"/>
</dbReference>
<proteinExistence type="predicted"/>
<protein>
    <submittedName>
        <fullName evidence="1">Peptidase M20</fullName>
    </submittedName>
</protein>
<dbReference type="RefSeq" id="WP_012449165.1">
    <property type="nucleotide sequence ID" value="NC_010718.1"/>
</dbReference>
<dbReference type="KEGG" id="nth:Nther_2784"/>
<dbReference type="InterPro" id="IPR002933">
    <property type="entry name" value="Peptidase_M20"/>
</dbReference>
<dbReference type="eggNOG" id="COG4187">
    <property type="taxonomic scope" value="Bacteria"/>
</dbReference>
<dbReference type="PANTHER" id="PTHR43808:SF27">
    <property type="entry name" value="PROTEIN ROCB"/>
    <property type="match status" value="1"/>
</dbReference>
<dbReference type="Gene3D" id="3.40.630.10">
    <property type="entry name" value="Zn peptidases"/>
    <property type="match status" value="1"/>
</dbReference>
<dbReference type="HOGENOM" id="CLU_037632_0_0_9"/>
<dbReference type="FunCoup" id="B2A2W4">
    <property type="interactions" value="3"/>
</dbReference>
<dbReference type="AlphaFoldDB" id="B2A2W4"/>
<organism evidence="1 2">
    <name type="scientific">Natranaerobius thermophilus (strain ATCC BAA-1301 / DSM 18059 / JW/NM-WN-LF)</name>
    <dbReference type="NCBI Taxonomy" id="457570"/>
    <lineage>
        <taxon>Bacteria</taxon>
        <taxon>Bacillati</taxon>
        <taxon>Bacillota</taxon>
        <taxon>Clostridia</taxon>
        <taxon>Natranaerobiales</taxon>
        <taxon>Natranaerobiaceae</taxon>
        <taxon>Natranaerobius</taxon>
    </lineage>
</organism>
<evidence type="ECO:0000313" key="2">
    <source>
        <dbReference type="Proteomes" id="UP000001683"/>
    </source>
</evidence>
<dbReference type="PANTHER" id="PTHR43808">
    <property type="entry name" value="ACETYLORNITHINE DEACETYLASE"/>
    <property type="match status" value="1"/>
</dbReference>
<gene>
    <name evidence="1" type="ordered locus">Nther_2784</name>
</gene>
<accession>B2A2W4</accession>
<reference evidence="1 2" key="2">
    <citation type="journal article" date="2011" name="J. Bacteriol.">
        <title>Complete genome sequence of the anaerobic, halophilic alkalithermophile Natranaerobius thermophilus JW/NM-WN-LF.</title>
        <authorList>
            <person name="Zhao B."/>
            <person name="Mesbah N.M."/>
            <person name="Dalin E."/>
            <person name="Goodwin L."/>
            <person name="Nolan M."/>
            <person name="Pitluck S."/>
            <person name="Chertkov O."/>
            <person name="Brettin T.S."/>
            <person name="Han J."/>
            <person name="Larimer F.W."/>
            <person name="Land M.L."/>
            <person name="Hauser L."/>
            <person name="Kyrpides N."/>
            <person name="Wiegel J."/>
        </authorList>
    </citation>
    <scope>NUCLEOTIDE SEQUENCE [LARGE SCALE GENOMIC DNA]</scope>
    <source>
        <strain evidence="2">ATCC BAA-1301 / DSM 18059 / JW/NM-WN-LF</strain>
    </source>
</reference>
<dbReference type="InterPro" id="IPR050072">
    <property type="entry name" value="Peptidase_M20A"/>
</dbReference>
<evidence type="ECO:0000313" key="1">
    <source>
        <dbReference type="EMBL" id="ACB86332.1"/>
    </source>
</evidence>
<dbReference type="Proteomes" id="UP000001683">
    <property type="component" value="Chromosome"/>
</dbReference>
<reference evidence="1 2" key="1">
    <citation type="submission" date="2008-04" db="EMBL/GenBank/DDBJ databases">
        <title>Complete sequence of chromosome of Natranaerobius thermophilus JW/NM-WN-LF.</title>
        <authorList>
            <consortium name="US DOE Joint Genome Institute"/>
            <person name="Copeland A."/>
            <person name="Lucas S."/>
            <person name="Lapidus A."/>
            <person name="Glavina del Rio T."/>
            <person name="Dalin E."/>
            <person name="Tice H."/>
            <person name="Bruce D."/>
            <person name="Goodwin L."/>
            <person name="Pitluck S."/>
            <person name="Chertkov O."/>
            <person name="Brettin T."/>
            <person name="Detter J.C."/>
            <person name="Han C."/>
            <person name="Kuske C.R."/>
            <person name="Schmutz J."/>
            <person name="Larimer F."/>
            <person name="Land M."/>
            <person name="Hauser L."/>
            <person name="Kyrpides N."/>
            <person name="Lykidis A."/>
            <person name="Mesbah N.M."/>
            <person name="Wiegel J."/>
        </authorList>
    </citation>
    <scope>NUCLEOTIDE SEQUENCE [LARGE SCALE GENOMIC DNA]</scope>
    <source>
        <strain evidence="2">ATCC BAA-1301 / DSM 18059 / JW/NM-WN-LF</strain>
    </source>
</reference>